<evidence type="ECO:0000313" key="1">
    <source>
        <dbReference type="EMBL" id="GMR48861.1"/>
    </source>
</evidence>
<comment type="caution">
    <text evidence="1">The sequence shown here is derived from an EMBL/GenBank/DDBJ whole genome shotgun (WGS) entry which is preliminary data.</text>
</comment>
<dbReference type="Proteomes" id="UP001328107">
    <property type="component" value="Unassembled WGS sequence"/>
</dbReference>
<dbReference type="EMBL" id="BTRK01000004">
    <property type="protein sequence ID" value="GMR48861.1"/>
    <property type="molecule type" value="Genomic_DNA"/>
</dbReference>
<feature type="non-terminal residue" evidence="1">
    <location>
        <position position="1"/>
    </location>
</feature>
<reference evidence="2" key="1">
    <citation type="submission" date="2022-10" db="EMBL/GenBank/DDBJ databases">
        <title>Genome assembly of Pristionchus species.</title>
        <authorList>
            <person name="Yoshida K."/>
            <person name="Sommer R.J."/>
        </authorList>
    </citation>
    <scope>NUCLEOTIDE SEQUENCE [LARGE SCALE GENOMIC DNA]</scope>
    <source>
        <strain evidence="2">RS5460</strain>
    </source>
</reference>
<protein>
    <submittedName>
        <fullName evidence="1">Uncharacterized protein</fullName>
    </submittedName>
</protein>
<gene>
    <name evidence="1" type="ORF">PMAYCL1PPCAC_19056</name>
</gene>
<evidence type="ECO:0000313" key="2">
    <source>
        <dbReference type="Proteomes" id="UP001328107"/>
    </source>
</evidence>
<sequence length="81" mass="9196">IAHPLSLGEGRWRALERSDGDQSCGVSRRQADSSRVSVSNARWQSVWKERSLRRGPGNEPMEGNERPLLLSSIISRRHIIF</sequence>
<accession>A0AAN5CQL1</accession>
<name>A0AAN5CQL1_9BILA</name>
<feature type="non-terminal residue" evidence="1">
    <location>
        <position position="81"/>
    </location>
</feature>
<keyword evidence="2" id="KW-1185">Reference proteome</keyword>
<proteinExistence type="predicted"/>
<organism evidence="1 2">
    <name type="scientific">Pristionchus mayeri</name>
    <dbReference type="NCBI Taxonomy" id="1317129"/>
    <lineage>
        <taxon>Eukaryota</taxon>
        <taxon>Metazoa</taxon>
        <taxon>Ecdysozoa</taxon>
        <taxon>Nematoda</taxon>
        <taxon>Chromadorea</taxon>
        <taxon>Rhabditida</taxon>
        <taxon>Rhabditina</taxon>
        <taxon>Diplogasteromorpha</taxon>
        <taxon>Diplogasteroidea</taxon>
        <taxon>Neodiplogasteridae</taxon>
        <taxon>Pristionchus</taxon>
    </lineage>
</organism>
<dbReference type="AlphaFoldDB" id="A0AAN5CQL1"/>